<accession>A0A165Q2I5</accession>
<evidence type="ECO:0000313" key="2">
    <source>
        <dbReference type="Proteomes" id="UP000076727"/>
    </source>
</evidence>
<proteinExistence type="predicted"/>
<dbReference type="OrthoDB" id="2997340at2759"/>
<dbReference type="EMBL" id="KV429062">
    <property type="protein sequence ID" value="KZT68926.1"/>
    <property type="molecule type" value="Genomic_DNA"/>
</dbReference>
<protein>
    <submittedName>
        <fullName evidence="1">Uncharacterized protein</fullName>
    </submittedName>
</protein>
<keyword evidence="2" id="KW-1185">Reference proteome</keyword>
<sequence>MGQILSVVRDFNSGATARRLEKANILIEEHSEEFHNEHALCCEGAHIASGGAAPAVCPEAHDYCPNCKVSGHGPASQASFDSQKSQTAWERKKLRVQFKKEADEAHATKEQELGADVSAALTELRGLDIEDPMQQDQA</sequence>
<organism evidence="1 2">
    <name type="scientific">Daedalea quercina L-15889</name>
    <dbReference type="NCBI Taxonomy" id="1314783"/>
    <lineage>
        <taxon>Eukaryota</taxon>
        <taxon>Fungi</taxon>
        <taxon>Dikarya</taxon>
        <taxon>Basidiomycota</taxon>
        <taxon>Agaricomycotina</taxon>
        <taxon>Agaricomycetes</taxon>
        <taxon>Polyporales</taxon>
        <taxon>Fomitopsis</taxon>
    </lineage>
</organism>
<dbReference type="AlphaFoldDB" id="A0A165Q2I5"/>
<evidence type="ECO:0000313" key="1">
    <source>
        <dbReference type="EMBL" id="KZT68926.1"/>
    </source>
</evidence>
<dbReference type="Proteomes" id="UP000076727">
    <property type="component" value="Unassembled WGS sequence"/>
</dbReference>
<gene>
    <name evidence="1" type="ORF">DAEQUDRAFT_765930</name>
</gene>
<reference evidence="1 2" key="1">
    <citation type="journal article" date="2016" name="Mol. Biol. Evol.">
        <title>Comparative Genomics of Early-Diverging Mushroom-Forming Fungi Provides Insights into the Origins of Lignocellulose Decay Capabilities.</title>
        <authorList>
            <person name="Nagy L.G."/>
            <person name="Riley R."/>
            <person name="Tritt A."/>
            <person name="Adam C."/>
            <person name="Daum C."/>
            <person name="Floudas D."/>
            <person name="Sun H."/>
            <person name="Yadav J.S."/>
            <person name="Pangilinan J."/>
            <person name="Larsson K.H."/>
            <person name="Matsuura K."/>
            <person name="Barry K."/>
            <person name="Labutti K."/>
            <person name="Kuo R."/>
            <person name="Ohm R.A."/>
            <person name="Bhattacharya S.S."/>
            <person name="Shirouzu T."/>
            <person name="Yoshinaga Y."/>
            <person name="Martin F.M."/>
            <person name="Grigoriev I.V."/>
            <person name="Hibbett D.S."/>
        </authorList>
    </citation>
    <scope>NUCLEOTIDE SEQUENCE [LARGE SCALE GENOMIC DNA]</scope>
    <source>
        <strain evidence="1 2">L-15889</strain>
    </source>
</reference>
<name>A0A165Q2I5_9APHY</name>